<feature type="compositionally biased region" description="Polar residues" evidence="1">
    <location>
        <begin position="178"/>
        <end position="194"/>
    </location>
</feature>
<dbReference type="Proteomes" id="UP000579647">
    <property type="component" value="Unassembled WGS sequence"/>
</dbReference>
<comment type="caution">
    <text evidence="2">The sequence shown here is derived from an EMBL/GenBank/DDBJ whole genome shotgun (WGS) entry which is preliminary data.</text>
</comment>
<dbReference type="AlphaFoldDB" id="A0A840WL47"/>
<feature type="compositionally biased region" description="Low complexity" evidence="1">
    <location>
        <begin position="166"/>
        <end position="176"/>
    </location>
</feature>
<evidence type="ECO:0000256" key="1">
    <source>
        <dbReference type="SAM" id="MobiDB-lite"/>
    </source>
</evidence>
<gene>
    <name evidence="2" type="ORF">HNR07_004858</name>
</gene>
<dbReference type="EMBL" id="JACHDO010000001">
    <property type="protein sequence ID" value="MBB5493721.1"/>
    <property type="molecule type" value="Genomic_DNA"/>
</dbReference>
<feature type="compositionally biased region" description="Basic and acidic residues" evidence="1">
    <location>
        <begin position="151"/>
        <end position="165"/>
    </location>
</feature>
<organism evidence="2 3">
    <name type="scientific">Nocardiopsis metallicus</name>
    <dbReference type="NCBI Taxonomy" id="179819"/>
    <lineage>
        <taxon>Bacteria</taxon>
        <taxon>Bacillati</taxon>
        <taxon>Actinomycetota</taxon>
        <taxon>Actinomycetes</taxon>
        <taxon>Streptosporangiales</taxon>
        <taxon>Nocardiopsidaceae</taxon>
        <taxon>Nocardiopsis</taxon>
    </lineage>
</organism>
<reference evidence="2 3" key="1">
    <citation type="submission" date="2020-08" db="EMBL/GenBank/DDBJ databases">
        <title>Sequencing the genomes of 1000 actinobacteria strains.</title>
        <authorList>
            <person name="Klenk H.-P."/>
        </authorList>
    </citation>
    <scope>NUCLEOTIDE SEQUENCE [LARGE SCALE GENOMIC DNA]</scope>
    <source>
        <strain evidence="2 3">DSM 44598</strain>
    </source>
</reference>
<name>A0A840WL47_9ACTN</name>
<sequence length="272" mass="26909">MSGYHGTVGATGVRPAVCPEPLRRALALVGLLTGILFTVWLASAAPAHSAELSGPGHALSGGLVESTQNLGGSISGAVTTVGEHTAKTVDGASEAAQAVETEAADPVQHVRDAVRETSLPRPEPLPEFVAPAPEQVTAPAPESDGGDAASDEAREAGESRARTSEEVVAVAEEPAAQALSSVREQSASVAQDSGSAERGTAGDTGPRGADTVNTVASGTAPANGGSVPAPAVAGFLPVTGAPAPAPGLFEAARHVLRSVPAESADEPTFSPD</sequence>
<dbReference type="RefSeq" id="WP_184366864.1">
    <property type="nucleotide sequence ID" value="NZ_JACHDO010000001.1"/>
</dbReference>
<evidence type="ECO:0000313" key="3">
    <source>
        <dbReference type="Proteomes" id="UP000579647"/>
    </source>
</evidence>
<protein>
    <submittedName>
        <fullName evidence="2">Uncharacterized protein</fullName>
    </submittedName>
</protein>
<evidence type="ECO:0000313" key="2">
    <source>
        <dbReference type="EMBL" id="MBB5493721.1"/>
    </source>
</evidence>
<keyword evidence="3" id="KW-1185">Reference proteome</keyword>
<proteinExistence type="predicted"/>
<feature type="region of interest" description="Disordered" evidence="1">
    <location>
        <begin position="136"/>
        <end position="226"/>
    </location>
</feature>
<accession>A0A840WL47</accession>